<feature type="compositionally biased region" description="Polar residues" evidence="1">
    <location>
        <begin position="71"/>
        <end position="80"/>
    </location>
</feature>
<evidence type="ECO:0000256" key="2">
    <source>
        <dbReference type="SAM" id="Phobius"/>
    </source>
</evidence>
<protein>
    <submittedName>
        <fullName evidence="3">Uncharacterized protein</fullName>
    </submittedName>
</protein>
<dbReference type="AlphaFoldDB" id="A0A9W7AY56"/>
<organism evidence="3 4">
    <name type="scientific">Triparma strigata</name>
    <dbReference type="NCBI Taxonomy" id="1606541"/>
    <lineage>
        <taxon>Eukaryota</taxon>
        <taxon>Sar</taxon>
        <taxon>Stramenopiles</taxon>
        <taxon>Ochrophyta</taxon>
        <taxon>Bolidophyceae</taxon>
        <taxon>Parmales</taxon>
        <taxon>Triparmaceae</taxon>
        <taxon>Triparma</taxon>
    </lineage>
</organism>
<dbReference type="InterPro" id="IPR038050">
    <property type="entry name" value="Neuro_actylchol_rec"/>
</dbReference>
<feature type="region of interest" description="Disordered" evidence="1">
    <location>
        <begin position="53"/>
        <end position="82"/>
    </location>
</feature>
<comment type="caution">
    <text evidence="3">The sequence shown here is derived from an EMBL/GenBank/DDBJ whole genome shotgun (WGS) entry which is preliminary data.</text>
</comment>
<dbReference type="OrthoDB" id="189012at2759"/>
<proteinExistence type="predicted"/>
<feature type="transmembrane region" description="Helical" evidence="2">
    <location>
        <begin position="420"/>
        <end position="440"/>
    </location>
</feature>
<evidence type="ECO:0000313" key="4">
    <source>
        <dbReference type="Proteomes" id="UP001165085"/>
    </source>
</evidence>
<dbReference type="Proteomes" id="UP001165085">
    <property type="component" value="Unassembled WGS sequence"/>
</dbReference>
<dbReference type="EMBL" id="BRXY01000242">
    <property type="protein sequence ID" value="GMH80189.1"/>
    <property type="molecule type" value="Genomic_DNA"/>
</dbReference>
<accession>A0A9W7AY56</accession>
<dbReference type="Gene3D" id="1.20.58.390">
    <property type="entry name" value="Neurotransmitter-gated ion-channel transmembrane domain"/>
    <property type="match status" value="1"/>
</dbReference>
<sequence length="501" mass="56155">MFGQNVAIGPLNIEELEPLSPSSKLSNRKKMRGLPALKMQSINVDGAQRRNTYAAPAPAPAPVPAMLPGNQMDSKSTSNEEPLPLSHFEGIEWKRRPTASISPTKVTIVNCFHAWEVTNAHGKEILTWSGSTEFYWEDHRLAGYPTSEGVPEGIWRPKPMGNRGFDLGEAEKGKKAPSFSGSSKASTGKLKLVCPFKIGSGGQNLSEQLGRFRAFPFDSLRVDNSMVMTNFCSEGDQAPYYDLHFDRPNVKQRIGDGVHQHVDWTACRHSDDYDLVCFGYALLRNHEEWNGPPGSFFGIGYSLHIARTPNFYVRKGIIPLYLVSIFGLFTFFLEPADLPARCSVLSALFLTVYAIQWVTIERLPRLPFNTVLDSVAESVVGILIFNLAGMCVAFRAGRPEEGCFGDCLNFDTDAAEVWDYRFAAISTILVLGYSCLYQVVYNSWKIQKKSGWNRPWPLGSTLFNKRMRCYKGFRLWTDEAWGEKHGKKFMGEGVPESPETW</sequence>
<feature type="transmembrane region" description="Helical" evidence="2">
    <location>
        <begin position="312"/>
        <end position="332"/>
    </location>
</feature>
<keyword evidence="2" id="KW-1133">Transmembrane helix</keyword>
<keyword evidence="4" id="KW-1185">Reference proteome</keyword>
<gene>
    <name evidence="3" type="ORF">TrST_g7786</name>
</gene>
<evidence type="ECO:0000313" key="3">
    <source>
        <dbReference type="EMBL" id="GMH80189.1"/>
    </source>
</evidence>
<feature type="transmembrane region" description="Helical" evidence="2">
    <location>
        <begin position="338"/>
        <end position="359"/>
    </location>
</feature>
<reference evidence="4" key="1">
    <citation type="journal article" date="2023" name="Commun. Biol.">
        <title>Genome analysis of Parmales, the sister group of diatoms, reveals the evolutionary specialization of diatoms from phago-mixotrophs to photoautotrophs.</title>
        <authorList>
            <person name="Ban H."/>
            <person name="Sato S."/>
            <person name="Yoshikawa S."/>
            <person name="Yamada K."/>
            <person name="Nakamura Y."/>
            <person name="Ichinomiya M."/>
            <person name="Sato N."/>
            <person name="Blanc-Mathieu R."/>
            <person name="Endo H."/>
            <person name="Kuwata A."/>
            <person name="Ogata H."/>
        </authorList>
    </citation>
    <scope>NUCLEOTIDE SEQUENCE [LARGE SCALE GENOMIC DNA]</scope>
    <source>
        <strain evidence="4">NIES 3701</strain>
    </source>
</reference>
<name>A0A9W7AY56_9STRA</name>
<keyword evidence="2" id="KW-0812">Transmembrane</keyword>
<keyword evidence="2" id="KW-0472">Membrane</keyword>
<evidence type="ECO:0000256" key="1">
    <source>
        <dbReference type="SAM" id="MobiDB-lite"/>
    </source>
</evidence>